<organism evidence="1 2">
    <name type="scientific">Janibacter alkaliphilus</name>
    <dbReference type="NCBI Taxonomy" id="1069963"/>
    <lineage>
        <taxon>Bacteria</taxon>
        <taxon>Bacillati</taxon>
        <taxon>Actinomycetota</taxon>
        <taxon>Actinomycetes</taxon>
        <taxon>Micrococcales</taxon>
        <taxon>Intrasporangiaceae</taxon>
        <taxon>Janibacter</taxon>
    </lineage>
</organism>
<dbReference type="Proteomes" id="UP000592181">
    <property type="component" value="Unassembled WGS sequence"/>
</dbReference>
<comment type="caution">
    <text evidence="1">The sequence shown here is derived from an EMBL/GenBank/DDBJ whole genome shotgun (WGS) entry which is preliminary data.</text>
</comment>
<evidence type="ECO:0000313" key="2">
    <source>
        <dbReference type="Proteomes" id="UP000592181"/>
    </source>
</evidence>
<dbReference type="AlphaFoldDB" id="A0A852XDI6"/>
<name>A0A852XDI6_9MICO</name>
<keyword evidence="2" id="KW-1185">Reference proteome</keyword>
<dbReference type="EMBL" id="JACBZX010000001">
    <property type="protein sequence ID" value="NYG38504.1"/>
    <property type="molecule type" value="Genomic_DNA"/>
</dbReference>
<gene>
    <name evidence="1" type="ORF">BJY28_002973</name>
</gene>
<evidence type="ECO:0000313" key="1">
    <source>
        <dbReference type="EMBL" id="NYG38504.1"/>
    </source>
</evidence>
<reference evidence="1 2" key="1">
    <citation type="submission" date="2020-07" db="EMBL/GenBank/DDBJ databases">
        <title>Sequencing the genomes of 1000 actinobacteria strains.</title>
        <authorList>
            <person name="Klenk H.-P."/>
        </authorList>
    </citation>
    <scope>NUCLEOTIDE SEQUENCE [LARGE SCALE GENOMIC DNA]</scope>
    <source>
        <strain evidence="1 2">DSM 24723</strain>
    </source>
</reference>
<dbReference type="InterPro" id="IPR021408">
    <property type="entry name" value="DUF3046"/>
</dbReference>
<protein>
    <recommendedName>
        <fullName evidence="3">DUF3046 domain-containing protein</fullName>
    </recommendedName>
</protein>
<dbReference type="RefSeq" id="WP_218875393.1">
    <property type="nucleotide sequence ID" value="NZ_JACBZX010000001.1"/>
</dbReference>
<sequence length="82" mass="9327">MSHFWRLMEDELGEGYAHTLARGHAVHALRDRTVIQALEDGVDPRTVWEALCEDLQIPPERRLGRDVAPVDVPRRVIDSIGD</sequence>
<proteinExistence type="predicted"/>
<evidence type="ECO:0008006" key="3">
    <source>
        <dbReference type="Google" id="ProtNLM"/>
    </source>
</evidence>
<accession>A0A852XDI6</accession>
<dbReference type="Pfam" id="PF11248">
    <property type="entry name" value="DUF3046"/>
    <property type="match status" value="1"/>
</dbReference>